<evidence type="ECO:0000256" key="1">
    <source>
        <dbReference type="ARBA" id="ARBA00010090"/>
    </source>
</evidence>
<reference evidence="3 4" key="1">
    <citation type="journal article" date="2023" name="bioRxiv">
        <title>Conserved and derived expression patterns and positive selection on dental genes reveal complex evolutionary context of ever-growing rodent molars.</title>
        <authorList>
            <person name="Calamari Z.T."/>
            <person name="Song A."/>
            <person name="Cohen E."/>
            <person name="Akter M."/>
            <person name="Roy R.D."/>
            <person name="Hallikas O."/>
            <person name="Christensen M.M."/>
            <person name="Li P."/>
            <person name="Marangoni P."/>
            <person name="Jernvall J."/>
            <person name="Klein O.D."/>
        </authorList>
    </citation>
    <scope>NUCLEOTIDE SEQUENCE [LARGE SCALE GENOMIC DNA]</scope>
    <source>
        <strain evidence="3">V071</strain>
    </source>
</reference>
<keyword evidence="2" id="KW-0175">Coiled coil</keyword>
<dbReference type="GO" id="GO:0006869">
    <property type="term" value="P:lipid transport"/>
    <property type="evidence" value="ECO:0007669"/>
    <property type="project" value="InterPro"/>
</dbReference>
<sequence length="332" mass="36396">MASKESKKSFIQEVIEYLQDSASRRDLQYLLTKEDAWKVLVAEAELSRDEEAALRKALRQLPELPVVEDKERLQKELRDRKMFAEHFPQLKRKLEKIIRQFRALADHLDQVHKGCTISHVVTNTTSTASGVLGILGIALAPVTAGGSLLLSATGMGLGAAATVAGAATVVVEETSKWSDEAEAVRLLSDTMDTMKKVLDLGKIVCKLSVKSYGVFNKLKALGQNIRAIRVARAIPHLVADAKLLTTAGRISAQRASQVKNVFGGTALAMTKKARIRGAATAGVFLAVDVYCLVRESMHLHDGAKSESAKKLRALAQELEEKVREFDELYKTF</sequence>
<feature type="coiled-coil region" evidence="2">
    <location>
        <begin position="304"/>
        <end position="331"/>
    </location>
</feature>
<dbReference type="GO" id="GO:0005576">
    <property type="term" value="C:extracellular region"/>
    <property type="evidence" value="ECO:0007669"/>
    <property type="project" value="InterPro"/>
</dbReference>
<dbReference type="PANTHER" id="PTHR14096:SF27">
    <property type="entry name" value="APOLIPOPROTEIN L2"/>
    <property type="match status" value="1"/>
</dbReference>
<name>A0AAW0HPW3_MYOGA</name>
<dbReference type="InterPro" id="IPR008405">
    <property type="entry name" value="ApoL"/>
</dbReference>
<evidence type="ECO:0008006" key="5">
    <source>
        <dbReference type="Google" id="ProtNLM"/>
    </source>
</evidence>
<evidence type="ECO:0000256" key="2">
    <source>
        <dbReference type="SAM" id="Coils"/>
    </source>
</evidence>
<dbReference type="EMBL" id="JBBHLL010000392">
    <property type="protein sequence ID" value="KAK7804140.1"/>
    <property type="molecule type" value="Genomic_DNA"/>
</dbReference>
<evidence type="ECO:0000313" key="4">
    <source>
        <dbReference type="Proteomes" id="UP001488838"/>
    </source>
</evidence>
<dbReference type="GO" id="GO:0016020">
    <property type="term" value="C:membrane"/>
    <property type="evidence" value="ECO:0007669"/>
    <property type="project" value="TreeGrafter"/>
</dbReference>
<keyword evidence="4" id="KW-1185">Reference proteome</keyword>
<dbReference type="Proteomes" id="UP001488838">
    <property type="component" value="Unassembled WGS sequence"/>
</dbReference>
<comment type="caution">
    <text evidence="3">The sequence shown here is derived from an EMBL/GenBank/DDBJ whole genome shotgun (WGS) entry which is preliminary data.</text>
</comment>
<accession>A0AAW0HPW3</accession>
<gene>
    <name evidence="3" type="ORF">U0070_020742</name>
</gene>
<evidence type="ECO:0000313" key="3">
    <source>
        <dbReference type="EMBL" id="KAK7804140.1"/>
    </source>
</evidence>
<protein>
    <recommendedName>
        <fullName evidence="5">Apolipoprotein L3</fullName>
    </recommendedName>
</protein>
<dbReference type="GO" id="GO:0042157">
    <property type="term" value="P:lipoprotein metabolic process"/>
    <property type="evidence" value="ECO:0007669"/>
    <property type="project" value="InterPro"/>
</dbReference>
<dbReference type="PANTHER" id="PTHR14096">
    <property type="entry name" value="APOLIPOPROTEIN L"/>
    <property type="match status" value="1"/>
</dbReference>
<organism evidence="3 4">
    <name type="scientific">Myodes glareolus</name>
    <name type="common">Bank vole</name>
    <name type="synonym">Clethrionomys glareolus</name>
    <dbReference type="NCBI Taxonomy" id="447135"/>
    <lineage>
        <taxon>Eukaryota</taxon>
        <taxon>Metazoa</taxon>
        <taxon>Chordata</taxon>
        <taxon>Craniata</taxon>
        <taxon>Vertebrata</taxon>
        <taxon>Euteleostomi</taxon>
        <taxon>Mammalia</taxon>
        <taxon>Eutheria</taxon>
        <taxon>Euarchontoglires</taxon>
        <taxon>Glires</taxon>
        <taxon>Rodentia</taxon>
        <taxon>Myomorpha</taxon>
        <taxon>Muroidea</taxon>
        <taxon>Cricetidae</taxon>
        <taxon>Arvicolinae</taxon>
        <taxon>Myodes</taxon>
    </lineage>
</organism>
<comment type="similarity">
    <text evidence="1">Belongs to the apolipoprotein L family.</text>
</comment>
<dbReference type="GO" id="GO:0008289">
    <property type="term" value="F:lipid binding"/>
    <property type="evidence" value="ECO:0007669"/>
    <property type="project" value="InterPro"/>
</dbReference>
<proteinExistence type="inferred from homology"/>
<dbReference type="Pfam" id="PF05461">
    <property type="entry name" value="ApoL"/>
    <property type="match status" value="1"/>
</dbReference>
<dbReference type="AlphaFoldDB" id="A0AAW0HPW3"/>